<gene>
    <name evidence="16 19" type="primary">metG</name>
    <name evidence="19" type="ORF">NG895_24675</name>
</gene>
<dbReference type="EMBL" id="JAMXLR010000089">
    <property type="protein sequence ID" value="MCO6047105.1"/>
    <property type="molecule type" value="Genomic_DNA"/>
</dbReference>
<keyword evidence="20" id="KW-1185">Reference proteome</keyword>
<comment type="cofactor">
    <cofactor evidence="16">
        <name>Zn(2+)</name>
        <dbReference type="ChEBI" id="CHEBI:29105"/>
    </cofactor>
    <text evidence="16">Binds 1 zinc ion per subunit.</text>
</comment>
<dbReference type="EC" id="6.1.1.10" evidence="16"/>
<dbReference type="SUPFAM" id="SSF52374">
    <property type="entry name" value="Nucleotidylyl transferase"/>
    <property type="match status" value="1"/>
</dbReference>
<evidence type="ECO:0000256" key="14">
    <source>
        <dbReference type="ARBA" id="ARBA00023146"/>
    </source>
</evidence>
<dbReference type="PANTHER" id="PTHR45765:SF1">
    <property type="entry name" value="METHIONINE--TRNA LIGASE, CYTOPLASMIC"/>
    <property type="match status" value="1"/>
</dbReference>
<feature type="binding site" evidence="16">
    <location>
        <position position="336"/>
    </location>
    <ligand>
        <name>ATP</name>
        <dbReference type="ChEBI" id="CHEBI:30616"/>
    </ligand>
</feature>
<evidence type="ECO:0000256" key="16">
    <source>
        <dbReference type="HAMAP-Rule" id="MF_00098"/>
    </source>
</evidence>
<dbReference type="Pfam" id="PF09334">
    <property type="entry name" value="tRNA-synt_1g"/>
    <property type="match status" value="1"/>
</dbReference>
<dbReference type="CDD" id="cd02800">
    <property type="entry name" value="tRNA_bind_EcMetRS_like"/>
    <property type="match status" value="1"/>
</dbReference>
<dbReference type="InterPro" id="IPR033911">
    <property type="entry name" value="MetRS_core"/>
</dbReference>
<dbReference type="RefSeq" id="WP_252855218.1">
    <property type="nucleotide sequence ID" value="NZ_JAMXLR010000089.1"/>
</dbReference>
<keyword evidence="12 16" id="KW-0694">RNA-binding</keyword>
<dbReference type="InterPro" id="IPR041872">
    <property type="entry name" value="Anticodon_Met"/>
</dbReference>
<dbReference type="PROSITE" id="PS00178">
    <property type="entry name" value="AA_TRNA_LIGASE_I"/>
    <property type="match status" value="1"/>
</dbReference>
<dbReference type="InterPro" id="IPR002547">
    <property type="entry name" value="tRNA-bd_dom"/>
</dbReference>
<dbReference type="Gene3D" id="2.40.50.140">
    <property type="entry name" value="Nucleic acid-binding proteins"/>
    <property type="match status" value="1"/>
</dbReference>
<evidence type="ECO:0000256" key="15">
    <source>
        <dbReference type="ARBA" id="ARBA00047364"/>
    </source>
</evidence>
<feature type="short sequence motif" description="'KMSKS' region" evidence="16">
    <location>
        <begin position="333"/>
        <end position="337"/>
    </location>
</feature>
<dbReference type="Gene3D" id="3.40.50.620">
    <property type="entry name" value="HUPs"/>
    <property type="match status" value="1"/>
</dbReference>
<dbReference type="Gene3D" id="1.10.730.10">
    <property type="entry name" value="Isoleucyl-tRNA Synthetase, Domain 1"/>
    <property type="match status" value="1"/>
</dbReference>
<dbReference type="SUPFAM" id="SSF47323">
    <property type="entry name" value="Anticodon-binding domain of a subclass of class I aminoacyl-tRNA synthetases"/>
    <property type="match status" value="1"/>
</dbReference>
<dbReference type="InterPro" id="IPR014729">
    <property type="entry name" value="Rossmann-like_a/b/a_fold"/>
</dbReference>
<comment type="catalytic activity">
    <reaction evidence="15 16">
        <text>tRNA(Met) + L-methionine + ATP = L-methionyl-tRNA(Met) + AMP + diphosphate</text>
        <dbReference type="Rhea" id="RHEA:13481"/>
        <dbReference type="Rhea" id="RHEA-COMP:9667"/>
        <dbReference type="Rhea" id="RHEA-COMP:9698"/>
        <dbReference type="ChEBI" id="CHEBI:30616"/>
        <dbReference type="ChEBI" id="CHEBI:33019"/>
        <dbReference type="ChEBI" id="CHEBI:57844"/>
        <dbReference type="ChEBI" id="CHEBI:78442"/>
        <dbReference type="ChEBI" id="CHEBI:78530"/>
        <dbReference type="ChEBI" id="CHEBI:456215"/>
        <dbReference type="EC" id="6.1.1.10"/>
    </reaction>
</comment>
<evidence type="ECO:0000256" key="10">
    <source>
        <dbReference type="ARBA" id="ARBA00022833"/>
    </source>
</evidence>
<comment type="subcellular location">
    <subcellularLocation>
        <location evidence="2 16">Cytoplasm</location>
    </subcellularLocation>
</comment>
<dbReference type="GO" id="GO:0004825">
    <property type="term" value="F:methionine-tRNA ligase activity"/>
    <property type="evidence" value="ECO:0007669"/>
    <property type="project" value="UniProtKB-UniRule"/>
</dbReference>
<evidence type="ECO:0000313" key="19">
    <source>
        <dbReference type="EMBL" id="MCO6047105.1"/>
    </source>
</evidence>
<dbReference type="InterPro" id="IPR029038">
    <property type="entry name" value="MetRS_Zn"/>
</dbReference>
<keyword evidence="8 16" id="KW-0479">Metal-binding</keyword>
<name>A0A9X2FDS4_9BACT</name>
<evidence type="ECO:0000313" key="20">
    <source>
        <dbReference type="Proteomes" id="UP001155241"/>
    </source>
</evidence>
<evidence type="ECO:0000256" key="3">
    <source>
        <dbReference type="ARBA" id="ARBA00008258"/>
    </source>
</evidence>
<evidence type="ECO:0000256" key="1">
    <source>
        <dbReference type="ARBA" id="ARBA00003314"/>
    </source>
</evidence>
<dbReference type="Gene3D" id="2.20.28.20">
    <property type="entry name" value="Methionyl-tRNA synthetase, Zn-domain"/>
    <property type="match status" value="1"/>
</dbReference>
<dbReference type="PANTHER" id="PTHR45765">
    <property type="entry name" value="METHIONINE--TRNA LIGASE"/>
    <property type="match status" value="1"/>
</dbReference>
<comment type="function">
    <text evidence="1 16">Is required not only for elongation of protein synthesis but also for the initiation of all mRNA translation through initiator tRNA(fMet) aminoacylation.</text>
</comment>
<evidence type="ECO:0000256" key="2">
    <source>
        <dbReference type="ARBA" id="ARBA00004496"/>
    </source>
</evidence>
<keyword evidence="13 16" id="KW-0648">Protein biosynthesis</keyword>
<dbReference type="InterPro" id="IPR012340">
    <property type="entry name" value="NA-bd_OB-fold"/>
</dbReference>
<dbReference type="GO" id="GO:0006431">
    <property type="term" value="P:methionyl-tRNA aminoacylation"/>
    <property type="evidence" value="ECO:0007669"/>
    <property type="project" value="UniProtKB-UniRule"/>
</dbReference>
<feature type="compositionally biased region" description="Low complexity" evidence="17">
    <location>
        <begin position="551"/>
        <end position="564"/>
    </location>
</feature>
<evidence type="ECO:0000256" key="5">
    <source>
        <dbReference type="ARBA" id="ARBA00022490"/>
    </source>
</evidence>
<feature type="domain" description="TRNA-binding" evidence="18">
    <location>
        <begin position="589"/>
        <end position="691"/>
    </location>
</feature>
<dbReference type="SUPFAM" id="SSF50249">
    <property type="entry name" value="Nucleic acid-binding proteins"/>
    <property type="match status" value="1"/>
</dbReference>
<dbReference type="InterPro" id="IPR023458">
    <property type="entry name" value="Met-tRNA_ligase_1"/>
</dbReference>
<feature type="binding site" evidence="16">
    <location>
        <position position="158"/>
    </location>
    <ligand>
        <name>Zn(2+)</name>
        <dbReference type="ChEBI" id="CHEBI:29105"/>
    </ligand>
</feature>
<dbReference type="FunFam" id="2.20.28.20:FF:000001">
    <property type="entry name" value="Methionine--tRNA ligase"/>
    <property type="match status" value="1"/>
</dbReference>
<evidence type="ECO:0000256" key="7">
    <source>
        <dbReference type="ARBA" id="ARBA00022598"/>
    </source>
</evidence>
<evidence type="ECO:0000256" key="13">
    <source>
        <dbReference type="ARBA" id="ARBA00022917"/>
    </source>
</evidence>
<comment type="similarity">
    <text evidence="3 16">Belongs to the class-I aminoacyl-tRNA synthetase family. MetG type 1 subfamily.</text>
</comment>
<feature type="short sequence motif" description="'HIGH' region" evidence="16">
    <location>
        <begin position="11"/>
        <end position="21"/>
    </location>
</feature>
<reference evidence="19" key="1">
    <citation type="submission" date="2022-06" db="EMBL/GenBank/DDBJ databases">
        <title>Aeoliella straminimaris, a novel planctomycete from sediments.</title>
        <authorList>
            <person name="Vitorino I.R."/>
            <person name="Lage O.M."/>
        </authorList>
    </citation>
    <scope>NUCLEOTIDE SEQUENCE</scope>
    <source>
        <strain evidence="19">ICT_H6.2</strain>
    </source>
</reference>
<evidence type="ECO:0000259" key="18">
    <source>
        <dbReference type="PROSITE" id="PS50886"/>
    </source>
</evidence>
<dbReference type="NCBIfam" id="TIGR00399">
    <property type="entry name" value="metG_C_term"/>
    <property type="match status" value="1"/>
</dbReference>
<dbReference type="CDD" id="cd00814">
    <property type="entry name" value="MetRS_core"/>
    <property type="match status" value="1"/>
</dbReference>
<dbReference type="CDD" id="cd07957">
    <property type="entry name" value="Anticodon_Ia_Met"/>
    <property type="match status" value="1"/>
</dbReference>
<dbReference type="InterPro" id="IPR009080">
    <property type="entry name" value="tRNAsynth_Ia_anticodon-bd"/>
</dbReference>
<dbReference type="GO" id="GO:0005829">
    <property type="term" value="C:cytosol"/>
    <property type="evidence" value="ECO:0007669"/>
    <property type="project" value="TreeGrafter"/>
</dbReference>
<keyword evidence="7 16" id="KW-0436">Ligase</keyword>
<keyword evidence="11 16" id="KW-0067">ATP-binding</keyword>
<dbReference type="Proteomes" id="UP001155241">
    <property type="component" value="Unassembled WGS sequence"/>
</dbReference>
<organism evidence="19 20">
    <name type="scientific">Aeoliella straminimaris</name>
    <dbReference type="NCBI Taxonomy" id="2954799"/>
    <lineage>
        <taxon>Bacteria</taxon>
        <taxon>Pseudomonadati</taxon>
        <taxon>Planctomycetota</taxon>
        <taxon>Planctomycetia</taxon>
        <taxon>Pirellulales</taxon>
        <taxon>Lacipirellulaceae</taxon>
        <taxon>Aeoliella</taxon>
    </lineage>
</organism>
<dbReference type="GO" id="GO:0000049">
    <property type="term" value="F:tRNA binding"/>
    <property type="evidence" value="ECO:0007669"/>
    <property type="project" value="UniProtKB-UniRule"/>
</dbReference>
<feature type="region of interest" description="Disordered" evidence="17">
    <location>
        <begin position="544"/>
        <end position="575"/>
    </location>
</feature>
<keyword evidence="5 16" id="KW-0963">Cytoplasm</keyword>
<dbReference type="GO" id="GO:0005524">
    <property type="term" value="F:ATP binding"/>
    <property type="evidence" value="ECO:0007669"/>
    <property type="project" value="UniProtKB-UniRule"/>
</dbReference>
<feature type="binding site" evidence="16">
    <location>
        <position position="145"/>
    </location>
    <ligand>
        <name>Zn(2+)</name>
        <dbReference type="ChEBI" id="CHEBI:29105"/>
    </ligand>
</feature>
<dbReference type="NCBIfam" id="TIGR00398">
    <property type="entry name" value="metG"/>
    <property type="match status" value="1"/>
</dbReference>
<accession>A0A9X2FDS4</accession>
<comment type="caution">
    <text evidence="19">The sequence shown here is derived from an EMBL/GenBank/DDBJ whole genome shotgun (WGS) entry which is preliminary data.</text>
</comment>
<evidence type="ECO:0000256" key="17">
    <source>
        <dbReference type="SAM" id="MobiDB-lite"/>
    </source>
</evidence>
<dbReference type="SUPFAM" id="SSF57770">
    <property type="entry name" value="Methionyl-tRNA synthetase (MetRS), Zn-domain"/>
    <property type="match status" value="1"/>
</dbReference>
<dbReference type="Pfam" id="PF01588">
    <property type="entry name" value="tRNA_bind"/>
    <property type="match status" value="1"/>
</dbReference>
<dbReference type="PRINTS" id="PR01041">
    <property type="entry name" value="TRNASYNTHMET"/>
</dbReference>
<keyword evidence="6 16" id="KW-0820">tRNA-binding</keyword>
<proteinExistence type="inferred from homology"/>
<feature type="binding site" evidence="16">
    <location>
        <position position="142"/>
    </location>
    <ligand>
        <name>Zn(2+)</name>
        <dbReference type="ChEBI" id="CHEBI:29105"/>
    </ligand>
</feature>
<evidence type="ECO:0000256" key="11">
    <source>
        <dbReference type="ARBA" id="ARBA00022840"/>
    </source>
</evidence>
<dbReference type="AlphaFoldDB" id="A0A9X2FDS4"/>
<protein>
    <recommendedName>
        <fullName evidence="16">Methionine--tRNA ligase</fullName>
        <ecNumber evidence="16">6.1.1.10</ecNumber>
    </recommendedName>
    <alternativeName>
        <fullName evidence="16">Methionyl-tRNA synthetase</fullName>
        <shortName evidence="16">MetRS</shortName>
    </alternativeName>
</protein>
<dbReference type="PROSITE" id="PS50886">
    <property type="entry name" value="TRBD"/>
    <property type="match status" value="1"/>
</dbReference>
<sequence>MRRILVTSALPYANGPIHIGHLVEYLQTDIWVRFQKLRGNDCRYFCADDTHGTAIMISAKKAGVSEEEFIARVSEDHQRDFGDFNIEFDNYGSTHSPENRVLCAEIWKSIRDAGLVKEQEVEQLFDTQANTFLADRFVRGTCPKCGATDQPGDNCSSCGTTYTPAELVDPVSTLSGTTPETRTALHEFIELEQLHGFLDKWTQTSGALQPEIANYLRGHFLGEADKPEPLRDWDISRPAPYFGFEIPDSPGNYWYVWFDAPIGYMASTKQWCEREGENFDDWWRSDDCEVHHFIGKDITYFHTLFWPGMLKTAGFSLPTKVHIHGFLTVDGEKMSKSKGTFVAARTYLKHLDPAYLRYFYASKLSSKVDDLDLSIDEFIAKVNTDLVGKVVNLASRSAKFVSQTGLSDQYPDDGGLFKAAAEAGEEIAAAYEACDYNKAMRVIMALADRANPFVEENKPWELRKDESQAERLQDICSVALNLFRQIVVYLAPVLPKLAEQTGELLNDPITSWDQAQSPLTGTQVNKFQHMLKRVEETKVHAMIEESKEESAANSAPESETSATETTDKWNDPGDCLDAEPLAEECTFDDFLKVDLRVARVVEAEQVPEARKLLRLKLSLGGGVYRQVFAGIKAAYDPEKLIGRKIVCVANLAPRQMKFGLSEGMVVASGPGGEEVFVLSPDEGAKVGQRVH</sequence>
<dbReference type="NCBIfam" id="NF001100">
    <property type="entry name" value="PRK00133.1"/>
    <property type="match status" value="1"/>
</dbReference>
<keyword evidence="10 16" id="KW-0862">Zinc</keyword>
<feature type="binding site" evidence="16">
    <location>
        <position position="155"/>
    </location>
    <ligand>
        <name>Zn(2+)</name>
        <dbReference type="ChEBI" id="CHEBI:29105"/>
    </ligand>
</feature>
<dbReference type="HAMAP" id="MF_00098">
    <property type="entry name" value="Met_tRNA_synth_type1"/>
    <property type="match status" value="1"/>
</dbReference>
<dbReference type="InterPro" id="IPR014758">
    <property type="entry name" value="Met-tRNA_synth"/>
</dbReference>
<evidence type="ECO:0000256" key="12">
    <source>
        <dbReference type="ARBA" id="ARBA00022884"/>
    </source>
</evidence>
<keyword evidence="14 16" id="KW-0030">Aminoacyl-tRNA synthetase</keyword>
<dbReference type="FunFam" id="2.40.50.140:FF:000042">
    <property type="entry name" value="Methionine--tRNA ligase"/>
    <property type="match status" value="1"/>
</dbReference>
<evidence type="ECO:0000256" key="9">
    <source>
        <dbReference type="ARBA" id="ARBA00022741"/>
    </source>
</evidence>
<comment type="subunit">
    <text evidence="4 16">Homodimer.</text>
</comment>
<dbReference type="InterPro" id="IPR015413">
    <property type="entry name" value="Methionyl/Leucyl_tRNA_Synth"/>
</dbReference>
<dbReference type="GO" id="GO:0046872">
    <property type="term" value="F:metal ion binding"/>
    <property type="evidence" value="ECO:0007669"/>
    <property type="project" value="UniProtKB-KW"/>
</dbReference>
<dbReference type="InterPro" id="IPR001412">
    <property type="entry name" value="aa-tRNA-synth_I_CS"/>
</dbReference>
<evidence type="ECO:0000256" key="6">
    <source>
        <dbReference type="ARBA" id="ARBA00022555"/>
    </source>
</evidence>
<keyword evidence="9 16" id="KW-0547">Nucleotide-binding</keyword>
<evidence type="ECO:0000256" key="4">
    <source>
        <dbReference type="ARBA" id="ARBA00011738"/>
    </source>
</evidence>
<dbReference type="InterPro" id="IPR004495">
    <property type="entry name" value="Met-tRNA-synth_bsu_C"/>
</dbReference>
<evidence type="ECO:0000256" key="8">
    <source>
        <dbReference type="ARBA" id="ARBA00022723"/>
    </source>
</evidence>